<reference evidence="14" key="1">
    <citation type="journal article" date="2020" name="PeerJ">
        <title>Six complete mitochondrial genomes of mayflies from three genera of Ephemerellidae (Insecta: Ephemeroptera) with inversion and translocation of trnI rearrangement and their phylogenetic relationships.</title>
        <authorList>
            <person name="Xu X.D."/>
            <person name="Jia Y.Y."/>
            <person name="Cao S.S."/>
            <person name="Zhang Z.Y."/>
            <person name="Storey K.B."/>
            <person name="Yu D.N."/>
            <person name="Zhang J.Y."/>
        </authorList>
    </citation>
    <scope>NUCLEOTIDE SEQUENCE</scope>
</reference>
<dbReference type="EMBL" id="MT274127">
    <property type="protein sequence ID" value="QLP88959.1"/>
    <property type="molecule type" value="Genomic_DNA"/>
</dbReference>
<keyword evidence="8 13" id="KW-1133">Transmembrane helix</keyword>
<sequence>MPQMAPLSWIILFVIFATTFLLFSVISYFLFPLSATASLKSSGGLSSSPFNWKW</sequence>
<comment type="subcellular location">
    <subcellularLocation>
        <location evidence="1 12">Mitochondrion membrane</location>
        <topology evidence="1 12">Single-pass membrane protein</topology>
    </subcellularLocation>
</comment>
<evidence type="ECO:0000256" key="13">
    <source>
        <dbReference type="SAM" id="Phobius"/>
    </source>
</evidence>
<evidence type="ECO:0000256" key="3">
    <source>
        <dbReference type="ARBA" id="ARBA00011291"/>
    </source>
</evidence>
<dbReference type="GO" id="GO:0015078">
    <property type="term" value="F:proton transmembrane transporter activity"/>
    <property type="evidence" value="ECO:0007669"/>
    <property type="project" value="InterPro"/>
</dbReference>
<comment type="similarity">
    <text evidence="2 12">Belongs to the ATPase protein 8 family.</text>
</comment>
<dbReference type="Pfam" id="PF00895">
    <property type="entry name" value="ATP-synt_8"/>
    <property type="match status" value="1"/>
</dbReference>
<comment type="subunit">
    <text evidence="3">F-type ATPases have 2 components, CF(1) - the catalytic core - and CF(0) - the membrane proton channel.</text>
</comment>
<dbReference type="CTD" id="4509"/>
<organism evidence="14">
    <name type="scientific">Ephemerella sp. Yunnan-2018</name>
    <dbReference type="NCBI Taxonomy" id="2748056"/>
    <lineage>
        <taxon>Eukaryota</taxon>
        <taxon>Metazoa</taxon>
        <taxon>Ecdysozoa</taxon>
        <taxon>Arthropoda</taxon>
        <taxon>Hexapoda</taxon>
        <taxon>Insecta</taxon>
        <taxon>Pterygota</taxon>
        <taxon>Palaeoptera</taxon>
        <taxon>Ephemeroptera</taxon>
        <taxon>Pannota</taxon>
        <taxon>Ephemerellidae</taxon>
        <taxon>Ephemerella</taxon>
    </lineage>
</organism>
<evidence type="ECO:0000256" key="10">
    <source>
        <dbReference type="ARBA" id="ARBA00023128"/>
    </source>
</evidence>
<evidence type="ECO:0000256" key="9">
    <source>
        <dbReference type="ARBA" id="ARBA00023065"/>
    </source>
</evidence>
<dbReference type="RefSeq" id="YP_009918057.1">
    <property type="nucleotide sequence ID" value="NC_050279.1"/>
</dbReference>
<evidence type="ECO:0000256" key="2">
    <source>
        <dbReference type="ARBA" id="ARBA00008892"/>
    </source>
</evidence>
<accession>A0A7D6JPG0</accession>
<evidence type="ECO:0000256" key="8">
    <source>
        <dbReference type="ARBA" id="ARBA00022989"/>
    </source>
</evidence>
<gene>
    <name evidence="14" type="primary">ATP8</name>
</gene>
<dbReference type="InterPro" id="IPR001421">
    <property type="entry name" value="ATP8_metazoa"/>
</dbReference>
<name>A0A7D6JPG0_9INSE</name>
<evidence type="ECO:0000256" key="5">
    <source>
        <dbReference type="ARBA" id="ARBA00022547"/>
    </source>
</evidence>
<protein>
    <recommendedName>
        <fullName evidence="12">ATP synthase complex subunit 8</fullName>
    </recommendedName>
</protein>
<keyword evidence="9 12" id="KW-0406">Ion transport</keyword>
<geneLocation type="mitochondrion" evidence="14"/>
<keyword evidence="11 13" id="KW-0472">Membrane</keyword>
<evidence type="ECO:0000256" key="7">
    <source>
        <dbReference type="ARBA" id="ARBA00022781"/>
    </source>
</evidence>
<keyword evidence="6 12" id="KW-0812">Transmembrane</keyword>
<keyword evidence="4 12" id="KW-0813">Transport</keyword>
<evidence type="ECO:0000256" key="1">
    <source>
        <dbReference type="ARBA" id="ARBA00004304"/>
    </source>
</evidence>
<evidence type="ECO:0000256" key="4">
    <source>
        <dbReference type="ARBA" id="ARBA00022448"/>
    </source>
</evidence>
<evidence type="ECO:0000256" key="12">
    <source>
        <dbReference type="RuleBase" id="RU003661"/>
    </source>
</evidence>
<dbReference type="GO" id="GO:0031966">
    <property type="term" value="C:mitochondrial membrane"/>
    <property type="evidence" value="ECO:0007669"/>
    <property type="project" value="UniProtKB-SubCell"/>
</dbReference>
<proteinExistence type="inferred from homology"/>
<keyword evidence="10 12" id="KW-0496">Mitochondrion</keyword>
<dbReference type="GO" id="GO:0015986">
    <property type="term" value="P:proton motive force-driven ATP synthesis"/>
    <property type="evidence" value="ECO:0007669"/>
    <property type="project" value="InterPro"/>
</dbReference>
<dbReference type="GeneID" id="58901237"/>
<evidence type="ECO:0000256" key="6">
    <source>
        <dbReference type="ARBA" id="ARBA00022692"/>
    </source>
</evidence>
<reference evidence="14" key="2">
    <citation type="submission" date="2020-04" db="EMBL/GenBank/DDBJ databases">
        <authorList>
            <person name="Xu X."/>
        </authorList>
    </citation>
    <scope>NUCLEOTIDE SEQUENCE</scope>
</reference>
<dbReference type="AlphaFoldDB" id="A0A7D6JPG0"/>
<dbReference type="GO" id="GO:0045259">
    <property type="term" value="C:proton-transporting ATP synthase complex"/>
    <property type="evidence" value="ECO:0007669"/>
    <property type="project" value="UniProtKB-KW"/>
</dbReference>
<evidence type="ECO:0000256" key="11">
    <source>
        <dbReference type="ARBA" id="ARBA00023136"/>
    </source>
</evidence>
<evidence type="ECO:0000313" key="14">
    <source>
        <dbReference type="EMBL" id="QLP88959.1"/>
    </source>
</evidence>
<keyword evidence="5 12" id="KW-0138">CF(0)</keyword>
<feature type="transmembrane region" description="Helical" evidence="13">
    <location>
        <begin position="6"/>
        <end position="31"/>
    </location>
</feature>
<keyword evidence="7 12" id="KW-0375">Hydrogen ion transport</keyword>